<reference evidence="3 4" key="1">
    <citation type="submission" date="2020-08" db="EMBL/GenBank/DDBJ databases">
        <title>Genomic Encyclopedia of Type Strains, Phase IV (KMG-V): Genome sequencing to study the core and pangenomes of soil and plant-associated prokaryotes.</title>
        <authorList>
            <person name="Whitman W."/>
        </authorList>
    </citation>
    <scope>NUCLEOTIDE SEQUENCE [LARGE SCALE GENOMIC DNA]</scope>
    <source>
        <strain evidence="3 4">34/80</strain>
    </source>
</reference>
<sequence>MAALAWLECTTALAWLSCAQAQAEPQQQPQASAPAAHAVADARIETLDRAQAEQARLKALMESAPKAYEDRFMTPDTAPPDRASAEQEPEAAQSEGYRAWLVESRIGFGEATTTGYGRQRATELGQRFEYRRETLNYGEFVLQADGRHLGGDNTTGSGFGIGSLGYARENTSGRFTLRNLGFPLTTRTFADTTVGDTYSELTDGLSRNYRLSLGSTTVRGASARVFNSGLDLRAGFGQRGNLTGGPYPGFEKSQGTLGWLGATLRLDDKWFTAFQLDQARNVPAYYYDPLTAQGFGRKDVTSWATSLGYGREVLRDGDLKARATLVGSRVSSPTPGVATGDSHGLFVEASARTGLYRHEFGAYAARPNLYFGDYALATGTRGAYWRVDRNTSRMSWGAGLDYERAATDASFRLSGYRRVGANGNFQYLFDRYNSIGGSVSAYRTRYEASPAGSLPGTFTGAGDGRSLYASAFYQTRFFDWPRSRFTLTVRRNELVVLGDTAATGQEVQWEQDWIGGRYETMRPELTTTIGHARDRSGGTARSYPTAGLQFRYWFDGGFNVGGNLRYTSQSGGLYTSRGLSGSLTAEKDLGSGWRLGFMANFNQARASLLPTSWSGPSLYRSNEKTAYVYLRWEGSAGTGYRAAGMRTEGPGGGSVSGRVFYDANRDGEEQSGEGGVSGVEVLLDGRYRAVTDRDGRFEFPMVTTGRHQLTLRLESVPLPWGAAGENGVSVNVPLRGHAGAAIPVVKVGE</sequence>
<evidence type="ECO:0000256" key="2">
    <source>
        <dbReference type="SAM" id="SignalP"/>
    </source>
</evidence>
<protein>
    <recommendedName>
        <fullName evidence="5">SD-repeat containing protein B domain-containing protein</fullName>
    </recommendedName>
</protein>
<evidence type="ECO:0000256" key="1">
    <source>
        <dbReference type="SAM" id="MobiDB-lite"/>
    </source>
</evidence>
<dbReference type="SUPFAM" id="SSF117074">
    <property type="entry name" value="Hypothetical protein PA1324"/>
    <property type="match status" value="1"/>
</dbReference>
<feature type="signal peptide" evidence="2">
    <location>
        <begin position="1"/>
        <end position="23"/>
    </location>
</feature>
<dbReference type="Gene3D" id="2.60.40.10">
    <property type="entry name" value="Immunoglobulins"/>
    <property type="match status" value="1"/>
</dbReference>
<dbReference type="AlphaFoldDB" id="A0A840FRR0"/>
<dbReference type="RefSeq" id="WP_311737030.1">
    <property type="nucleotide sequence ID" value="NZ_JACIFZ010000003.1"/>
</dbReference>
<feature type="region of interest" description="Disordered" evidence="1">
    <location>
        <begin position="66"/>
        <end position="94"/>
    </location>
</feature>
<comment type="caution">
    <text evidence="3">The sequence shown here is derived from an EMBL/GenBank/DDBJ whole genome shotgun (WGS) entry which is preliminary data.</text>
</comment>
<proteinExistence type="predicted"/>
<dbReference type="EMBL" id="JACIFZ010000003">
    <property type="protein sequence ID" value="MBB4222845.1"/>
    <property type="molecule type" value="Genomic_DNA"/>
</dbReference>
<dbReference type="InterPro" id="IPR013783">
    <property type="entry name" value="Ig-like_fold"/>
</dbReference>
<organism evidence="3 4">
    <name type="scientific">Variovorax guangxiensis</name>
    <dbReference type="NCBI Taxonomy" id="1775474"/>
    <lineage>
        <taxon>Bacteria</taxon>
        <taxon>Pseudomonadati</taxon>
        <taxon>Pseudomonadota</taxon>
        <taxon>Betaproteobacteria</taxon>
        <taxon>Burkholderiales</taxon>
        <taxon>Comamonadaceae</taxon>
        <taxon>Variovorax</taxon>
    </lineage>
</organism>
<feature type="chain" id="PRO_5032829162" description="SD-repeat containing protein B domain-containing protein" evidence="2">
    <location>
        <begin position="24"/>
        <end position="749"/>
    </location>
</feature>
<dbReference type="Proteomes" id="UP000524450">
    <property type="component" value="Unassembled WGS sequence"/>
</dbReference>
<name>A0A840FRR0_9BURK</name>
<evidence type="ECO:0008006" key="5">
    <source>
        <dbReference type="Google" id="ProtNLM"/>
    </source>
</evidence>
<evidence type="ECO:0000313" key="3">
    <source>
        <dbReference type="EMBL" id="MBB4222845.1"/>
    </source>
</evidence>
<keyword evidence="2" id="KW-0732">Signal</keyword>
<gene>
    <name evidence="3" type="ORF">GGD71_003625</name>
</gene>
<evidence type="ECO:0000313" key="4">
    <source>
        <dbReference type="Proteomes" id="UP000524450"/>
    </source>
</evidence>
<accession>A0A840FRR0</accession>